<proteinExistence type="predicted"/>
<feature type="transmembrane region" description="Helical" evidence="1">
    <location>
        <begin position="51"/>
        <end position="73"/>
    </location>
</feature>
<dbReference type="Proteomes" id="UP000003438">
    <property type="component" value="Unassembled WGS sequence"/>
</dbReference>
<protein>
    <recommendedName>
        <fullName evidence="2">Putative zinc-ribbon domain-containing protein</fullName>
    </recommendedName>
</protein>
<keyword evidence="1" id="KW-0472">Membrane</keyword>
<dbReference type="Pfam" id="PF13248">
    <property type="entry name" value="Zn_ribbon_3"/>
    <property type="match status" value="1"/>
</dbReference>
<evidence type="ECO:0000256" key="1">
    <source>
        <dbReference type="SAM" id="Phobius"/>
    </source>
</evidence>
<sequence length="324" mass="35369">MKRCPKCGAVSLRPGEKFCSRCGAPLSDTPPQASAGWPPESFVRRKRTATIVVVVLMLVVLAAVLWVAAFGMFGRPAQPADAPVQNLPVTAETSQGTLNLEEDDRLYLENLTAVKDMTLTLDGKSIPYGVGADGRVYIDRAALTRTDILLRAILPSGDGWQTSLALVSKPSNPSASFGTLSVCDEEGYNDPDQAYLDAMLSVYYRSQLQAFNSRQVEDLRFSTDLNDQSWEGSITMGAYDAVAYNLDQSDMTFTTAGLAYGDHKVTLNAAGQWTGTNRTSGQTESGTDYMTIQAIWRDGIWQVDRCMPCTQEEYENGTLKLSSH</sequence>
<dbReference type="InterPro" id="IPR059113">
    <property type="entry name" value="Znf_ribbon"/>
</dbReference>
<dbReference type="STRING" id="411471.SUBVAR_06631"/>
<accession>D1PQG2</accession>
<organism evidence="3 4">
    <name type="scientific">Subdoligranulum variabile DSM 15176</name>
    <dbReference type="NCBI Taxonomy" id="411471"/>
    <lineage>
        <taxon>Bacteria</taxon>
        <taxon>Bacillati</taxon>
        <taxon>Bacillota</taxon>
        <taxon>Clostridia</taxon>
        <taxon>Eubacteriales</taxon>
        <taxon>Oscillospiraceae</taxon>
        <taxon>Subdoligranulum</taxon>
    </lineage>
</organism>
<gene>
    <name evidence="3" type="ORF">SUBVAR_06631</name>
</gene>
<reference evidence="3" key="1">
    <citation type="submission" date="2009-12" db="EMBL/GenBank/DDBJ databases">
        <authorList>
            <person name="Weinstock G."/>
            <person name="Sodergren E."/>
            <person name="Clifton S."/>
            <person name="Fulton L."/>
            <person name="Fulton B."/>
            <person name="Courtney L."/>
            <person name="Fronick C."/>
            <person name="Harrison M."/>
            <person name="Strong C."/>
            <person name="Farmer C."/>
            <person name="Delahaunty K."/>
            <person name="Markovic C."/>
            <person name="Hall O."/>
            <person name="Minx P."/>
            <person name="Tomlinson C."/>
            <person name="Mitreva M."/>
            <person name="Nelson J."/>
            <person name="Hou S."/>
            <person name="Wollam A."/>
            <person name="Pepin K.H."/>
            <person name="Johnson M."/>
            <person name="Bhonagiri V."/>
            <person name="Nash W.E."/>
            <person name="Warren W."/>
            <person name="Chinwalla A."/>
            <person name="Mardis E.R."/>
            <person name="Wilson R.K."/>
        </authorList>
    </citation>
    <scope>NUCLEOTIDE SEQUENCE [LARGE SCALE GENOMIC DNA]</scope>
    <source>
        <strain evidence="3">DSM 15176</strain>
    </source>
</reference>
<dbReference type="AlphaFoldDB" id="D1PQG2"/>
<dbReference type="EMBL" id="ACBY02000042">
    <property type="protein sequence ID" value="EFB75052.1"/>
    <property type="molecule type" value="Genomic_DNA"/>
</dbReference>
<name>D1PQG2_9FIRM</name>
<keyword evidence="1" id="KW-0812">Transmembrane</keyword>
<keyword evidence="4" id="KW-1185">Reference proteome</keyword>
<evidence type="ECO:0000313" key="3">
    <source>
        <dbReference type="EMBL" id="EFB75052.1"/>
    </source>
</evidence>
<evidence type="ECO:0000313" key="4">
    <source>
        <dbReference type="Proteomes" id="UP000003438"/>
    </source>
</evidence>
<feature type="domain" description="Putative zinc-ribbon" evidence="2">
    <location>
        <begin position="1"/>
        <end position="26"/>
    </location>
</feature>
<dbReference type="HOGENOM" id="CLU_857715_0_0_9"/>
<dbReference type="RefSeq" id="WP_007047990.1">
    <property type="nucleotide sequence ID" value="NZ_GG704770.1"/>
</dbReference>
<dbReference type="OrthoDB" id="9800207at2"/>
<comment type="caution">
    <text evidence="3">The sequence shown here is derived from an EMBL/GenBank/DDBJ whole genome shotgun (WGS) entry which is preliminary data.</text>
</comment>
<keyword evidence="1" id="KW-1133">Transmembrane helix</keyword>
<evidence type="ECO:0000259" key="2">
    <source>
        <dbReference type="Pfam" id="PF13248"/>
    </source>
</evidence>